<evidence type="ECO:0008006" key="4">
    <source>
        <dbReference type="Google" id="ProtNLM"/>
    </source>
</evidence>
<comment type="caution">
    <text evidence="2">The sequence shown here is derived from an EMBL/GenBank/DDBJ whole genome shotgun (WGS) entry which is preliminary data.</text>
</comment>
<proteinExistence type="predicted"/>
<evidence type="ECO:0000313" key="2">
    <source>
        <dbReference type="EMBL" id="MBB6004589.1"/>
    </source>
</evidence>
<protein>
    <recommendedName>
        <fullName evidence="4">Outer membrane protein beta-barrel domain-containing protein</fullName>
    </recommendedName>
</protein>
<feature type="chain" id="PRO_5032382412" description="Outer membrane protein beta-barrel domain-containing protein" evidence="1">
    <location>
        <begin position="20"/>
        <end position="236"/>
    </location>
</feature>
<dbReference type="Proteomes" id="UP000524404">
    <property type="component" value="Unassembled WGS sequence"/>
</dbReference>
<evidence type="ECO:0000313" key="3">
    <source>
        <dbReference type="Proteomes" id="UP000524404"/>
    </source>
</evidence>
<reference evidence="2 3" key="1">
    <citation type="submission" date="2020-08" db="EMBL/GenBank/DDBJ databases">
        <title>Functional genomics of gut bacteria from endangered species of beetles.</title>
        <authorList>
            <person name="Carlos-Shanley C."/>
        </authorList>
    </citation>
    <scope>NUCLEOTIDE SEQUENCE [LARGE SCALE GENOMIC DNA]</scope>
    <source>
        <strain evidence="2 3">S00070</strain>
    </source>
</reference>
<organism evidence="2 3">
    <name type="scientific">Arcicella rosea</name>
    <dbReference type="NCBI Taxonomy" id="502909"/>
    <lineage>
        <taxon>Bacteria</taxon>
        <taxon>Pseudomonadati</taxon>
        <taxon>Bacteroidota</taxon>
        <taxon>Cytophagia</taxon>
        <taxon>Cytophagales</taxon>
        <taxon>Flectobacillaceae</taxon>
        <taxon>Arcicella</taxon>
    </lineage>
</organism>
<sequence>MKKLLLTVFASLAFSSTFAQQTELHFALNSGLFSFHGDATNANSNINYSADIKRGYTNNPYGTKSALSYGFSGNLKRVTKKNFILGLDLGYESLRSKVNLLGVYGSPQSPGNLLTTEGSTILSADFINIFPSLGHRFHTKKLAIDLTGGFDIGTNLKTHENGKATAVDGTVFTTDIERKTINTEVRPRIQLAVNYNKMGVYAGYSYGFMSYKAGYVGGSTECVARLIRFGVTYRLL</sequence>
<accession>A0A841ET60</accession>
<dbReference type="AlphaFoldDB" id="A0A841ET60"/>
<feature type="signal peptide" evidence="1">
    <location>
        <begin position="1"/>
        <end position="19"/>
    </location>
</feature>
<evidence type="ECO:0000256" key="1">
    <source>
        <dbReference type="SAM" id="SignalP"/>
    </source>
</evidence>
<keyword evidence="3" id="KW-1185">Reference proteome</keyword>
<gene>
    <name evidence="2" type="ORF">HNP25_003255</name>
</gene>
<dbReference type="RefSeq" id="WP_184135686.1">
    <property type="nucleotide sequence ID" value="NZ_JACHKT010000026.1"/>
</dbReference>
<name>A0A841ET60_9BACT</name>
<keyword evidence="1" id="KW-0732">Signal</keyword>
<dbReference type="EMBL" id="JACHKT010000026">
    <property type="protein sequence ID" value="MBB6004589.1"/>
    <property type="molecule type" value="Genomic_DNA"/>
</dbReference>